<evidence type="ECO:0000256" key="3">
    <source>
        <dbReference type="ARBA" id="ARBA00022729"/>
    </source>
</evidence>
<comment type="similarity">
    <text evidence="2">Belongs to the SusD family.</text>
</comment>
<keyword evidence="3 6" id="KW-0732">Signal</keyword>
<accession>A0A1M6H6A1</accession>
<feature type="signal peptide" evidence="6">
    <location>
        <begin position="1"/>
        <end position="20"/>
    </location>
</feature>
<keyword evidence="5" id="KW-0998">Cell outer membrane</keyword>
<dbReference type="OrthoDB" id="1183184at2"/>
<dbReference type="Pfam" id="PF07980">
    <property type="entry name" value="SusD_RagB"/>
    <property type="match status" value="1"/>
</dbReference>
<comment type="subcellular location">
    <subcellularLocation>
        <location evidence="1">Cell outer membrane</location>
    </subcellularLocation>
</comment>
<evidence type="ECO:0000256" key="5">
    <source>
        <dbReference type="ARBA" id="ARBA00023237"/>
    </source>
</evidence>
<sequence length="524" mass="57836">MKSLLNKAAFLLALSFVVSCQDNILDTDIDPVDNNLPSTASLNNVDGLTTFSKGIYDFIASDDVFETVGAELESPMLFFTYGYHESMGDALTTPWGNFANRWINQTESVVLDDGTVVLPPAGGPQPGEIAIRNTRAAGSDNPTQYEWRDMYGLIVQSNTIAEALDNLEADDATKDAFRAWSLWWRAYGYNRLGSMYEQGLINDSGLISNPTSEPSTQFVDNSQLISKSNEILNELETLLNGVTDVATFDGRFTGLQLAYLTSKVNLAGLQENINSLRVRNLVYNTPVADMTTADWNQVITLANNGVSANANAFIMQSESSFIDNNWIPGQVTGFWYFPSERLIQDINPGDVRLDLYFEPDFDFPNPRGRGIQYGASRFWNDNTPIVSSNPLGATMYYAGSFEENQLILAEAKVRTNDIEGGLAHLDAVRTFQASGLAATVGTGLTQDQALEEIRKERRLALIFRAVAFYDARRYGVAATSRTGAHVLDENGNLNTNATINYGYLEYWPVPAFETDFNPVSPTPN</sequence>
<evidence type="ECO:0000313" key="8">
    <source>
        <dbReference type="EMBL" id="SHJ17777.1"/>
    </source>
</evidence>
<feature type="chain" id="PRO_5011957597" evidence="6">
    <location>
        <begin position="21"/>
        <end position="524"/>
    </location>
</feature>
<dbReference type="SUPFAM" id="SSF48452">
    <property type="entry name" value="TPR-like"/>
    <property type="match status" value="1"/>
</dbReference>
<dbReference type="EMBL" id="FQYP01000006">
    <property type="protein sequence ID" value="SHJ17777.1"/>
    <property type="molecule type" value="Genomic_DNA"/>
</dbReference>
<dbReference type="Gene3D" id="1.25.40.390">
    <property type="match status" value="1"/>
</dbReference>
<feature type="domain" description="RagB/SusD" evidence="7">
    <location>
        <begin position="406"/>
        <end position="518"/>
    </location>
</feature>
<dbReference type="PROSITE" id="PS51257">
    <property type="entry name" value="PROKAR_LIPOPROTEIN"/>
    <property type="match status" value="1"/>
</dbReference>
<dbReference type="STRING" id="570521.SAMN04488508_10695"/>
<dbReference type="AlphaFoldDB" id="A0A1M6H6A1"/>
<gene>
    <name evidence="8" type="ORF">SAMN04488508_10695</name>
</gene>
<proteinExistence type="inferred from homology"/>
<keyword evidence="9" id="KW-1185">Reference proteome</keyword>
<evidence type="ECO:0000256" key="2">
    <source>
        <dbReference type="ARBA" id="ARBA00006275"/>
    </source>
</evidence>
<evidence type="ECO:0000256" key="1">
    <source>
        <dbReference type="ARBA" id="ARBA00004442"/>
    </source>
</evidence>
<organism evidence="8 9">
    <name type="scientific">Aquimarina spongiae</name>
    <dbReference type="NCBI Taxonomy" id="570521"/>
    <lineage>
        <taxon>Bacteria</taxon>
        <taxon>Pseudomonadati</taxon>
        <taxon>Bacteroidota</taxon>
        <taxon>Flavobacteriia</taxon>
        <taxon>Flavobacteriales</taxon>
        <taxon>Flavobacteriaceae</taxon>
        <taxon>Aquimarina</taxon>
    </lineage>
</organism>
<protein>
    <submittedName>
        <fullName evidence="8">SusD family protein</fullName>
    </submittedName>
</protein>
<evidence type="ECO:0000313" key="9">
    <source>
        <dbReference type="Proteomes" id="UP000184432"/>
    </source>
</evidence>
<dbReference type="GO" id="GO:0009279">
    <property type="term" value="C:cell outer membrane"/>
    <property type="evidence" value="ECO:0007669"/>
    <property type="project" value="UniProtKB-SubCell"/>
</dbReference>
<dbReference type="Proteomes" id="UP000184432">
    <property type="component" value="Unassembled WGS sequence"/>
</dbReference>
<dbReference type="InterPro" id="IPR011990">
    <property type="entry name" value="TPR-like_helical_dom_sf"/>
</dbReference>
<evidence type="ECO:0000256" key="4">
    <source>
        <dbReference type="ARBA" id="ARBA00023136"/>
    </source>
</evidence>
<evidence type="ECO:0000259" key="7">
    <source>
        <dbReference type="Pfam" id="PF07980"/>
    </source>
</evidence>
<dbReference type="RefSeq" id="WP_073316831.1">
    <property type="nucleotide sequence ID" value="NZ_FQYP01000006.1"/>
</dbReference>
<evidence type="ECO:0000256" key="6">
    <source>
        <dbReference type="SAM" id="SignalP"/>
    </source>
</evidence>
<dbReference type="InterPro" id="IPR012944">
    <property type="entry name" value="SusD_RagB_dom"/>
</dbReference>
<reference evidence="9" key="1">
    <citation type="submission" date="2016-11" db="EMBL/GenBank/DDBJ databases">
        <authorList>
            <person name="Varghese N."/>
            <person name="Submissions S."/>
        </authorList>
    </citation>
    <scope>NUCLEOTIDE SEQUENCE [LARGE SCALE GENOMIC DNA]</scope>
    <source>
        <strain evidence="9">DSM 22623</strain>
    </source>
</reference>
<keyword evidence="4" id="KW-0472">Membrane</keyword>
<name>A0A1M6H6A1_9FLAO</name>